<sequence>MAVSLEFNNPPGLFGPSIPLGGEFLRLHTLCKEGIFDTYVGVQYASGLEKTFRYDECYPSELPGHGIAQKAVFCKSATCYGNMGYNTTYTYSGGPRSNVCKCFGLGSAIGPGRYL</sequence>
<proteinExistence type="predicted"/>
<comment type="caution">
    <text evidence="1">The sequence shown here is derived from an EMBL/GenBank/DDBJ whole genome shotgun (WGS) entry which is preliminary data.</text>
</comment>
<dbReference type="Proteomes" id="UP000807353">
    <property type="component" value="Unassembled WGS sequence"/>
</dbReference>
<gene>
    <name evidence="1" type="ORF">BDZ94DRAFT_1303921</name>
</gene>
<organism evidence="1 2">
    <name type="scientific">Collybia nuda</name>
    <dbReference type="NCBI Taxonomy" id="64659"/>
    <lineage>
        <taxon>Eukaryota</taxon>
        <taxon>Fungi</taxon>
        <taxon>Dikarya</taxon>
        <taxon>Basidiomycota</taxon>
        <taxon>Agaricomycotina</taxon>
        <taxon>Agaricomycetes</taxon>
        <taxon>Agaricomycetidae</taxon>
        <taxon>Agaricales</taxon>
        <taxon>Tricholomatineae</taxon>
        <taxon>Clitocybaceae</taxon>
        <taxon>Collybia</taxon>
    </lineage>
</organism>
<name>A0A9P5YIX3_9AGAR</name>
<dbReference type="OrthoDB" id="3536723at2759"/>
<evidence type="ECO:0000313" key="2">
    <source>
        <dbReference type="Proteomes" id="UP000807353"/>
    </source>
</evidence>
<evidence type="ECO:0000313" key="1">
    <source>
        <dbReference type="EMBL" id="KAF9469454.1"/>
    </source>
</evidence>
<keyword evidence="2" id="KW-1185">Reference proteome</keyword>
<protein>
    <submittedName>
        <fullName evidence="1">Uncharacterized protein</fullName>
    </submittedName>
</protein>
<reference evidence="1" key="1">
    <citation type="submission" date="2020-11" db="EMBL/GenBank/DDBJ databases">
        <authorList>
            <consortium name="DOE Joint Genome Institute"/>
            <person name="Ahrendt S."/>
            <person name="Riley R."/>
            <person name="Andreopoulos W."/>
            <person name="Labutti K."/>
            <person name="Pangilinan J."/>
            <person name="Ruiz-Duenas F.J."/>
            <person name="Barrasa J.M."/>
            <person name="Sanchez-Garcia M."/>
            <person name="Camarero S."/>
            <person name="Miyauchi S."/>
            <person name="Serrano A."/>
            <person name="Linde D."/>
            <person name="Babiker R."/>
            <person name="Drula E."/>
            <person name="Ayuso-Fernandez I."/>
            <person name="Pacheco R."/>
            <person name="Padilla G."/>
            <person name="Ferreira P."/>
            <person name="Barriuso J."/>
            <person name="Kellner H."/>
            <person name="Castanera R."/>
            <person name="Alfaro M."/>
            <person name="Ramirez L."/>
            <person name="Pisabarro A.G."/>
            <person name="Kuo A."/>
            <person name="Tritt A."/>
            <person name="Lipzen A."/>
            <person name="He G."/>
            <person name="Yan M."/>
            <person name="Ng V."/>
            <person name="Cullen D."/>
            <person name="Martin F."/>
            <person name="Rosso M.-N."/>
            <person name="Henrissat B."/>
            <person name="Hibbett D."/>
            <person name="Martinez A.T."/>
            <person name="Grigoriev I.V."/>
        </authorList>
    </citation>
    <scope>NUCLEOTIDE SEQUENCE</scope>
    <source>
        <strain evidence="1">CBS 247.69</strain>
    </source>
</reference>
<dbReference type="AlphaFoldDB" id="A0A9P5YIX3"/>
<accession>A0A9P5YIX3</accession>
<dbReference type="EMBL" id="MU150230">
    <property type="protein sequence ID" value="KAF9469454.1"/>
    <property type="molecule type" value="Genomic_DNA"/>
</dbReference>